<accession>A0ABT7UT04</accession>
<gene>
    <name evidence="1" type="ORF">QUW08_12090</name>
</gene>
<evidence type="ECO:0000313" key="2">
    <source>
        <dbReference type="Proteomes" id="UP001529380"/>
    </source>
</evidence>
<evidence type="ECO:0008006" key="3">
    <source>
        <dbReference type="Google" id="ProtNLM"/>
    </source>
</evidence>
<sequence>MKKRLTISLLVVVLLIGAFLVWRIGYSVRKSNDNLPALTEIAKMSESEVNNILPGYKIAQLREVWGTPDISEASTDIWKTGDLTLVVNYKNNGVVAICGLKDQNGTSVGE</sequence>
<dbReference type="Proteomes" id="UP001529380">
    <property type="component" value="Unassembled WGS sequence"/>
</dbReference>
<dbReference type="RefSeq" id="WP_289600422.1">
    <property type="nucleotide sequence ID" value="NZ_JAUDCL010000025.1"/>
</dbReference>
<proteinExistence type="predicted"/>
<protein>
    <recommendedName>
        <fullName evidence="3">DUF3862 domain-containing protein</fullName>
    </recommendedName>
</protein>
<reference evidence="2" key="1">
    <citation type="submission" date="2023-06" db="EMBL/GenBank/DDBJ databases">
        <title>Identification and characterization of horizontal gene transfer across gut microbiota members of farm animals based on homology search.</title>
        <authorList>
            <person name="Zeman M."/>
            <person name="Kubasova T."/>
            <person name="Jahodarova E."/>
            <person name="Nykrynova M."/>
            <person name="Rychlik I."/>
        </authorList>
    </citation>
    <scope>NUCLEOTIDE SEQUENCE [LARGE SCALE GENOMIC DNA]</scope>
    <source>
        <strain evidence="2">ET340</strain>
    </source>
</reference>
<comment type="caution">
    <text evidence="1">The sequence shown here is derived from an EMBL/GenBank/DDBJ whole genome shotgun (WGS) entry which is preliminary data.</text>
</comment>
<reference evidence="1 2" key="2">
    <citation type="submission" date="2023-06" db="EMBL/GenBank/DDBJ databases">
        <title>Identification and characterization of horizontal gene transfer across gut microbiota members of farm animals based on homology search.</title>
        <authorList>
            <person name="Schwarzerova J."/>
            <person name="Nykrynova M."/>
            <person name="Jureckova K."/>
            <person name="Cejkova D."/>
            <person name="Rychlik I."/>
        </authorList>
    </citation>
    <scope>NUCLEOTIDE SEQUENCE [LARGE SCALE GENOMIC DNA]</scope>
    <source>
        <strain evidence="1 2">ET340</strain>
    </source>
</reference>
<dbReference type="EMBL" id="JAUDCL010000025">
    <property type="protein sequence ID" value="MDM8202023.1"/>
    <property type="molecule type" value="Genomic_DNA"/>
</dbReference>
<evidence type="ECO:0000313" key="1">
    <source>
        <dbReference type="EMBL" id="MDM8202023.1"/>
    </source>
</evidence>
<keyword evidence="2" id="KW-1185">Reference proteome</keyword>
<organism evidence="1 2">
    <name type="scientific">Allofournierella massiliensis</name>
    <dbReference type="NCBI Taxonomy" id="1650663"/>
    <lineage>
        <taxon>Bacteria</taxon>
        <taxon>Bacillati</taxon>
        <taxon>Bacillota</taxon>
        <taxon>Clostridia</taxon>
        <taxon>Eubacteriales</taxon>
        <taxon>Oscillospiraceae</taxon>
        <taxon>Allofournierella</taxon>
    </lineage>
</organism>
<reference evidence="1 2" key="3">
    <citation type="submission" date="2023-06" db="EMBL/GenBank/DDBJ databases">
        <authorList>
            <person name="Zeman M."/>
            <person name="Kubasova T."/>
            <person name="Jahodarova E."/>
            <person name="Nykrynova M."/>
            <person name="Rychlik I."/>
        </authorList>
    </citation>
    <scope>NUCLEOTIDE SEQUENCE [LARGE SCALE GENOMIC DNA]</scope>
    <source>
        <strain evidence="1 2">ET340</strain>
    </source>
</reference>
<name>A0ABT7UT04_9FIRM</name>